<comment type="caution">
    <text evidence="2">The sequence shown here is derived from an EMBL/GenBank/DDBJ whole genome shotgun (WGS) entry which is preliminary data.</text>
</comment>
<name>A0ABQ9H158_9NEOP</name>
<accession>A0ABQ9H158</accession>
<dbReference type="SMART" id="SM00516">
    <property type="entry name" value="SEC14"/>
    <property type="match status" value="1"/>
</dbReference>
<keyword evidence="3" id="KW-1185">Reference proteome</keyword>
<dbReference type="CDD" id="cd00170">
    <property type="entry name" value="SEC14"/>
    <property type="match status" value="1"/>
</dbReference>
<evidence type="ECO:0000313" key="3">
    <source>
        <dbReference type="Proteomes" id="UP001159363"/>
    </source>
</evidence>
<dbReference type="Gene3D" id="3.40.525.10">
    <property type="entry name" value="CRAL-TRIO lipid binding domain"/>
    <property type="match status" value="1"/>
</dbReference>
<dbReference type="InterPro" id="IPR036865">
    <property type="entry name" value="CRAL-TRIO_dom_sf"/>
</dbReference>
<dbReference type="Proteomes" id="UP001159363">
    <property type="component" value="Chromosome 7"/>
</dbReference>
<organism evidence="2 3">
    <name type="scientific">Dryococelus australis</name>
    <dbReference type="NCBI Taxonomy" id="614101"/>
    <lineage>
        <taxon>Eukaryota</taxon>
        <taxon>Metazoa</taxon>
        <taxon>Ecdysozoa</taxon>
        <taxon>Arthropoda</taxon>
        <taxon>Hexapoda</taxon>
        <taxon>Insecta</taxon>
        <taxon>Pterygota</taxon>
        <taxon>Neoptera</taxon>
        <taxon>Polyneoptera</taxon>
        <taxon>Phasmatodea</taxon>
        <taxon>Verophasmatodea</taxon>
        <taxon>Anareolatae</taxon>
        <taxon>Phasmatidae</taxon>
        <taxon>Eurycanthinae</taxon>
        <taxon>Dryococelus</taxon>
    </lineage>
</organism>
<proteinExistence type="predicted"/>
<protein>
    <recommendedName>
        <fullName evidence="1">CRAL-TRIO domain-containing protein</fullName>
    </recommendedName>
</protein>
<dbReference type="SUPFAM" id="SSF52087">
    <property type="entry name" value="CRAL/TRIO domain"/>
    <property type="match status" value="1"/>
</dbReference>
<dbReference type="EMBL" id="JARBHB010000008">
    <property type="protein sequence ID" value="KAJ8877928.1"/>
    <property type="molecule type" value="Genomic_DNA"/>
</dbReference>
<feature type="domain" description="CRAL-TRIO" evidence="1">
    <location>
        <begin position="29"/>
        <end position="161"/>
    </location>
</feature>
<dbReference type="InterPro" id="IPR001251">
    <property type="entry name" value="CRAL-TRIO_dom"/>
</dbReference>
<dbReference type="PANTHER" id="PTHR10174:SF120">
    <property type="entry name" value="CELLULAR RETINALDEHYDE BINDING PROTEIN"/>
    <property type="match status" value="1"/>
</dbReference>
<dbReference type="Pfam" id="PF00650">
    <property type="entry name" value="CRAL_TRIO"/>
    <property type="match status" value="1"/>
</dbReference>
<evidence type="ECO:0000259" key="1">
    <source>
        <dbReference type="PROSITE" id="PS50191"/>
    </source>
</evidence>
<evidence type="ECO:0000313" key="2">
    <source>
        <dbReference type="EMBL" id="KAJ8877928.1"/>
    </source>
</evidence>
<dbReference type="PROSITE" id="PS50191">
    <property type="entry name" value="CRAL_TRIO"/>
    <property type="match status" value="1"/>
</dbReference>
<gene>
    <name evidence="2" type="ORF">PR048_022387</name>
</gene>
<reference evidence="2 3" key="1">
    <citation type="submission" date="2023-02" db="EMBL/GenBank/DDBJ databases">
        <title>LHISI_Scaffold_Assembly.</title>
        <authorList>
            <person name="Stuart O.P."/>
            <person name="Cleave R."/>
            <person name="Magrath M.J.L."/>
            <person name="Mikheyev A.S."/>
        </authorList>
    </citation>
    <scope>NUCLEOTIDE SEQUENCE [LARGE SCALE GENOMIC DNA]</scope>
    <source>
        <strain evidence="2">Daus_M_001</strain>
        <tissue evidence="2">Leg muscle</tissue>
    </source>
</reference>
<dbReference type="PANTHER" id="PTHR10174">
    <property type="entry name" value="ALPHA-TOCOPHEROL TRANSFER PROTEIN-RELATED"/>
    <property type="match status" value="1"/>
</dbReference>
<sequence>MCQCTMTEHWQSNIPDEYSLVERTIREGGYLDAQRYSSSDMARAHMIVYEACLDDEQTQVTGFTHVGDVAGVGTSHITLWSPTEFATVLKWGEQSVPMRHKEVHVLNIPVALRYVYDFAHNRFSDKIQKRFMIHDSLEDLHKKVDPKVLPKEYGGDMPLAQMIDLWMKELESKRAQLLSLDSMQLLSDRGILNRKNQRYHYGSDMAGLAGSFRNLEVD</sequence>